<dbReference type="Proteomes" id="UP001364617">
    <property type="component" value="Unassembled WGS sequence"/>
</dbReference>
<feature type="transmembrane region" description="Helical" evidence="1">
    <location>
        <begin position="6"/>
        <end position="29"/>
    </location>
</feature>
<dbReference type="AlphaFoldDB" id="A0AAN9HB04"/>
<evidence type="ECO:0000313" key="2">
    <source>
        <dbReference type="EMBL" id="KAK7171545.1"/>
    </source>
</evidence>
<gene>
    <name evidence="2" type="ORF">R3I93_003989</name>
</gene>
<evidence type="ECO:0000256" key="1">
    <source>
        <dbReference type="SAM" id="Phobius"/>
    </source>
</evidence>
<keyword evidence="1" id="KW-0472">Membrane</keyword>
<keyword evidence="1" id="KW-1133">Transmembrane helix</keyword>
<reference evidence="2 3" key="1">
    <citation type="submission" date="2024-02" db="EMBL/GenBank/DDBJ databases">
        <title>Chromosome-level genome assembly of the Eurasian Minnow (Phoxinus phoxinus).</title>
        <authorList>
            <person name="Oriowo T.O."/>
            <person name="Martin S."/>
            <person name="Stange M."/>
            <person name="Chrysostomakis Y."/>
            <person name="Brown T."/>
            <person name="Winkler S."/>
            <person name="Kukowka S."/>
            <person name="Myers E.W."/>
            <person name="Bohne A."/>
        </authorList>
    </citation>
    <scope>NUCLEOTIDE SEQUENCE [LARGE SCALE GENOMIC DNA]</scope>
    <source>
        <strain evidence="2">ZFMK-TIS-60720</strain>
        <tissue evidence="2">Whole Organism</tissue>
    </source>
</reference>
<organism evidence="2 3">
    <name type="scientific">Phoxinus phoxinus</name>
    <name type="common">Eurasian minnow</name>
    <dbReference type="NCBI Taxonomy" id="58324"/>
    <lineage>
        <taxon>Eukaryota</taxon>
        <taxon>Metazoa</taxon>
        <taxon>Chordata</taxon>
        <taxon>Craniata</taxon>
        <taxon>Vertebrata</taxon>
        <taxon>Euteleostomi</taxon>
        <taxon>Actinopterygii</taxon>
        <taxon>Neopterygii</taxon>
        <taxon>Teleostei</taxon>
        <taxon>Ostariophysi</taxon>
        <taxon>Cypriniformes</taxon>
        <taxon>Leuciscidae</taxon>
        <taxon>Phoxininae</taxon>
        <taxon>Phoxinus</taxon>
    </lineage>
</organism>
<evidence type="ECO:0000313" key="3">
    <source>
        <dbReference type="Proteomes" id="UP001364617"/>
    </source>
</evidence>
<sequence>MESSTSIGIAVAFGILGLFLLICLMQICCKKIKCCKCKNHSVKDKILKKVGMKNLPPFSISRIVDKK</sequence>
<comment type="caution">
    <text evidence="2">The sequence shown here is derived from an EMBL/GenBank/DDBJ whole genome shotgun (WGS) entry which is preliminary data.</text>
</comment>
<keyword evidence="1" id="KW-0812">Transmembrane</keyword>
<accession>A0AAN9HB04</accession>
<protein>
    <submittedName>
        <fullName evidence="2">Uncharacterized protein</fullName>
    </submittedName>
</protein>
<name>A0AAN9HB04_9TELE</name>
<dbReference type="EMBL" id="JAYKXH010000004">
    <property type="protein sequence ID" value="KAK7171545.1"/>
    <property type="molecule type" value="Genomic_DNA"/>
</dbReference>
<proteinExistence type="predicted"/>
<keyword evidence="3" id="KW-1185">Reference proteome</keyword>